<name>A0A7S4LZC5_GUITH</name>
<organism evidence="3">
    <name type="scientific">Guillardia theta</name>
    <name type="common">Cryptophyte</name>
    <name type="synonym">Cryptomonas phi</name>
    <dbReference type="NCBI Taxonomy" id="55529"/>
    <lineage>
        <taxon>Eukaryota</taxon>
        <taxon>Cryptophyceae</taxon>
        <taxon>Pyrenomonadales</taxon>
        <taxon>Geminigeraceae</taxon>
        <taxon>Guillardia</taxon>
    </lineage>
</organism>
<feature type="compositionally biased region" description="Basic and acidic residues" evidence="1">
    <location>
        <begin position="181"/>
        <end position="193"/>
    </location>
</feature>
<evidence type="ECO:0000313" key="3">
    <source>
        <dbReference type="EMBL" id="CAE2191323.1"/>
    </source>
</evidence>
<feature type="region of interest" description="Disordered" evidence="1">
    <location>
        <begin position="144"/>
        <end position="164"/>
    </location>
</feature>
<protein>
    <submittedName>
        <fullName evidence="3">Uncharacterized protein</fullName>
    </submittedName>
</protein>
<dbReference type="AlphaFoldDB" id="A0A7S4LZC5"/>
<gene>
    <name evidence="3" type="ORF">GTHE00462_LOCUS634</name>
</gene>
<sequence>MAGTGRTWAAAAAACFMVVVCYAYIGGGGNGEASFLASKSDMKSKNEVAVKAAADIVKVLNEGKEDDSSVKSVIQYSKTHHGLDSGAAELRKQLGTLHGLAARKKAMNSVISSALDINKAKKGQIKLAKKEALAIEKILDQSSKDEDEAKSIESRAKSSAGSQNWNEFWGSKHSLVSRLASEMDSKKAKETSKHTTWSSAEKSKRAAQKPKENVPSEVEKMWNLLKGTRTQKAARKSPKSAKSADASTKSSQLALKYFQTHQSYAPPV</sequence>
<feature type="compositionally biased region" description="Basic and acidic residues" evidence="1">
    <location>
        <begin position="144"/>
        <end position="156"/>
    </location>
</feature>
<evidence type="ECO:0000256" key="1">
    <source>
        <dbReference type="SAM" id="MobiDB-lite"/>
    </source>
</evidence>
<feature type="chain" id="PRO_5030708635" evidence="2">
    <location>
        <begin position="24"/>
        <end position="268"/>
    </location>
</feature>
<feature type="compositionally biased region" description="Basic and acidic residues" evidence="1">
    <location>
        <begin position="201"/>
        <end position="220"/>
    </location>
</feature>
<accession>A0A7S4LZC5</accession>
<feature type="signal peptide" evidence="2">
    <location>
        <begin position="1"/>
        <end position="23"/>
    </location>
</feature>
<evidence type="ECO:0000256" key="2">
    <source>
        <dbReference type="SAM" id="SignalP"/>
    </source>
</evidence>
<keyword evidence="2" id="KW-0732">Signal</keyword>
<reference evidence="3" key="1">
    <citation type="submission" date="2021-01" db="EMBL/GenBank/DDBJ databases">
        <authorList>
            <person name="Corre E."/>
            <person name="Pelletier E."/>
            <person name="Niang G."/>
            <person name="Scheremetjew M."/>
            <person name="Finn R."/>
            <person name="Kale V."/>
            <person name="Holt S."/>
            <person name="Cochrane G."/>
            <person name="Meng A."/>
            <person name="Brown T."/>
            <person name="Cohen L."/>
        </authorList>
    </citation>
    <scope>NUCLEOTIDE SEQUENCE</scope>
    <source>
        <strain evidence="3">CCMP 2712</strain>
    </source>
</reference>
<feature type="compositionally biased region" description="Low complexity" evidence="1">
    <location>
        <begin position="240"/>
        <end position="250"/>
    </location>
</feature>
<proteinExistence type="predicted"/>
<dbReference type="EMBL" id="HBKN01000759">
    <property type="protein sequence ID" value="CAE2191323.1"/>
    <property type="molecule type" value="Transcribed_RNA"/>
</dbReference>
<feature type="region of interest" description="Disordered" evidence="1">
    <location>
        <begin position="180"/>
        <end position="250"/>
    </location>
</feature>